<dbReference type="Gene3D" id="1.10.1740.10">
    <property type="match status" value="1"/>
</dbReference>
<feature type="domain" description="RNA polymerase sigma factor 70 region 4 type 2" evidence="7">
    <location>
        <begin position="106"/>
        <end position="155"/>
    </location>
</feature>
<evidence type="ECO:0000313" key="8">
    <source>
        <dbReference type="EMBL" id="MFC5730888.1"/>
    </source>
</evidence>
<dbReference type="InterPro" id="IPR007627">
    <property type="entry name" value="RNA_pol_sigma70_r2"/>
</dbReference>
<keyword evidence="2" id="KW-0805">Transcription regulation</keyword>
<dbReference type="Pfam" id="PF08281">
    <property type="entry name" value="Sigma70_r4_2"/>
    <property type="match status" value="1"/>
</dbReference>
<keyword evidence="3" id="KW-0731">Sigma factor</keyword>
<dbReference type="InterPro" id="IPR014284">
    <property type="entry name" value="RNA_pol_sigma-70_dom"/>
</dbReference>
<evidence type="ECO:0000256" key="3">
    <source>
        <dbReference type="ARBA" id="ARBA00023082"/>
    </source>
</evidence>
<dbReference type="InterPro" id="IPR036388">
    <property type="entry name" value="WH-like_DNA-bd_sf"/>
</dbReference>
<dbReference type="EMBL" id="JBHSNS010000011">
    <property type="protein sequence ID" value="MFC5730888.1"/>
    <property type="molecule type" value="Genomic_DNA"/>
</dbReference>
<dbReference type="InterPro" id="IPR013324">
    <property type="entry name" value="RNA_pol_sigma_r3/r4-like"/>
</dbReference>
<dbReference type="Gene3D" id="1.10.10.10">
    <property type="entry name" value="Winged helix-like DNA-binding domain superfamily/Winged helix DNA-binding domain"/>
    <property type="match status" value="1"/>
</dbReference>
<gene>
    <name evidence="8" type="ORF">ACFPQB_18350</name>
</gene>
<dbReference type="SUPFAM" id="SSF88659">
    <property type="entry name" value="Sigma3 and sigma4 domains of RNA polymerase sigma factors"/>
    <property type="match status" value="1"/>
</dbReference>
<dbReference type="InterPro" id="IPR039425">
    <property type="entry name" value="RNA_pol_sigma-70-like"/>
</dbReference>
<feature type="domain" description="RNA polymerase sigma-70 region 2" evidence="6">
    <location>
        <begin position="19"/>
        <end position="81"/>
    </location>
</feature>
<reference evidence="9" key="1">
    <citation type="journal article" date="2019" name="Int. J. Syst. Evol. Microbiol.">
        <title>The Global Catalogue of Microorganisms (GCM) 10K type strain sequencing project: providing services to taxonomists for standard genome sequencing and annotation.</title>
        <authorList>
            <consortium name="The Broad Institute Genomics Platform"/>
            <consortium name="The Broad Institute Genome Sequencing Center for Infectious Disease"/>
            <person name="Wu L."/>
            <person name="Ma J."/>
        </authorList>
    </citation>
    <scope>NUCLEOTIDE SEQUENCE [LARGE SCALE GENOMIC DNA]</scope>
    <source>
        <strain evidence="9">YIM 94188</strain>
    </source>
</reference>
<dbReference type="InterPro" id="IPR013249">
    <property type="entry name" value="RNA_pol_sigma70_r4_t2"/>
</dbReference>
<evidence type="ECO:0000256" key="2">
    <source>
        <dbReference type="ARBA" id="ARBA00023015"/>
    </source>
</evidence>
<dbReference type="SUPFAM" id="SSF88946">
    <property type="entry name" value="Sigma2 domain of RNA polymerase sigma factors"/>
    <property type="match status" value="1"/>
</dbReference>
<evidence type="ECO:0000313" key="9">
    <source>
        <dbReference type="Proteomes" id="UP001596072"/>
    </source>
</evidence>
<dbReference type="Proteomes" id="UP001596072">
    <property type="component" value="Unassembled WGS sequence"/>
</dbReference>
<keyword evidence="5" id="KW-0804">Transcription</keyword>
<protein>
    <submittedName>
        <fullName evidence="8">Sigma-70 family RNA polymerase sigma factor</fullName>
    </submittedName>
</protein>
<evidence type="ECO:0000259" key="7">
    <source>
        <dbReference type="Pfam" id="PF08281"/>
    </source>
</evidence>
<sequence length="179" mass="19331">MTSSERVSEIVAELASTRGQDLITLAYLLTGDGDEAEDIVQAVLARLLGSSSIARATNPFAYAKRAVTNEFLDRRRRLQRRARALVILRSEPATIGSVDTPIAERDALLRAFAVLKTRERACIVLRYYGDWDDASIAAAIGSAPATVRSLVSRALPRLRAALEQSEAASTPASSTEGDQ</sequence>
<comment type="similarity">
    <text evidence="1">Belongs to the sigma-70 factor family. ECF subfamily.</text>
</comment>
<dbReference type="PANTHER" id="PTHR43133:SF50">
    <property type="entry name" value="ECF RNA POLYMERASE SIGMA FACTOR SIGM"/>
    <property type="match status" value="1"/>
</dbReference>
<accession>A0ABW0ZL04</accession>
<evidence type="ECO:0000256" key="5">
    <source>
        <dbReference type="ARBA" id="ARBA00023163"/>
    </source>
</evidence>
<keyword evidence="4" id="KW-0238">DNA-binding</keyword>
<organism evidence="8 9">
    <name type="scientific">Nocardioides vastitatis</name>
    <dbReference type="NCBI Taxonomy" id="2568655"/>
    <lineage>
        <taxon>Bacteria</taxon>
        <taxon>Bacillati</taxon>
        <taxon>Actinomycetota</taxon>
        <taxon>Actinomycetes</taxon>
        <taxon>Propionibacteriales</taxon>
        <taxon>Nocardioidaceae</taxon>
        <taxon>Nocardioides</taxon>
    </lineage>
</organism>
<keyword evidence="9" id="KW-1185">Reference proteome</keyword>
<dbReference type="PANTHER" id="PTHR43133">
    <property type="entry name" value="RNA POLYMERASE ECF-TYPE SIGMA FACTO"/>
    <property type="match status" value="1"/>
</dbReference>
<evidence type="ECO:0000259" key="6">
    <source>
        <dbReference type="Pfam" id="PF04542"/>
    </source>
</evidence>
<evidence type="ECO:0000256" key="1">
    <source>
        <dbReference type="ARBA" id="ARBA00010641"/>
    </source>
</evidence>
<dbReference type="RefSeq" id="WP_136432172.1">
    <property type="nucleotide sequence ID" value="NZ_JBHSNS010000011.1"/>
</dbReference>
<comment type="caution">
    <text evidence="8">The sequence shown here is derived from an EMBL/GenBank/DDBJ whole genome shotgun (WGS) entry which is preliminary data.</text>
</comment>
<name>A0ABW0ZL04_9ACTN</name>
<evidence type="ECO:0000256" key="4">
    <source>
        <dbReference type="ARBA" id="ARBA00023125"/>
    </source>
</evidence>
<dbReference type="Pfam" id="PF04542">
    <property type="entry name" value="Sigma70_r2"/>
    <property type="match status" value="1"/>
</dbReference>
<dbReference type="InterPro" id="IPR013325">
    <property type="entry name" value="RNA_pol_sigma_r2"/>
</dbReference>
<proteinExistence type="inferred from homology"/>
<dbReference type="NCBIfam" id="TIGR02937">
    <property type="entry name" value="sigma70-ECF"/>
    <property type="match status" value="1"/>
</dbReference>